<evidence type="ECO:0000313" key="2">
    <source>
        <dbReference type="Proteomes" id="UP000789901"/>
    </source>
</evidence>
<sequence length="175" mass="20173">MDEYLCLNCYNVIVVNRASAYVEHAAEWSKGLKRCSNDNLSMSKSISLLTNIIFEREIIVDCVNILTKLLYNKEKSKQKLVIYSFKQLQREIVAKDFRLSSFFNSIYNASLSENRTTFKKDISLFVDLIGVSMEAINTLLYADTKKLNLKEFFDTNDDSPQDQKILDEDNILGVL</sequence>
<gene>
    <name evidence="1" type="ORF">GMARGA_LOCUS7132</name>
</gene>
<keyword evidence="2" id="KW-1185">Reference proteome</keyword>
<organism evidence="1 2">
    <name type="scientific">Gigaspora margarita</name>
    <dbReference type="NCBI Taxonomy" id="4874"/>
    <lineage>
        <taxon>Eukaryota</taxon>
        <taxon>Fungi</taxon>
        <taxon>Fungi incertae sedis</taxon>
        <taxon>Mucoromycota</taxon>
        <taxon>Glomeromycotina</taxon>
        <taxon>Glomeromycetes</taxon>
        <taxon>Diversisporales</taxon>
        <taxon>Gigasporaceae</taxon>
        <taxon>Gigaspora</taxon>
    </lineage>
</organism>
<reference evidence="1 2" key="1">
    <citation type="submission" date="2021-06" db="EMBL/GenBank/DDBJ databases">
        <authorList>
            <person name="Kallberg Y."/>
            <person name="Tangrot J."/>
            <person name="Rosling A."/>
        </authorList>
    </citation>
    <scope>NUCLEOTIDE SEQUENCE [LARGE SCALE GENOMIC DNA]</scope>
    <source>
        <strain evidence="1 2">120-4 pot B 10/14</strain>
    </source>
</reference>
<dbReference type="Proteomes" id="UP000789901">
    <property type="component" value="Unassembled WGS sequence"/>
</dbReference>
<comment type="caution">
    <text evidence="1">The sequence shown here is derived from an EMBL/GenBank/DDBJ whole genome shotgun (WGS) entry which is preliminary data.</text>
</comment>
<protein>
    <submittedName>
        <fullName evidence="1">31850_t:CDS:1</fullName>
    </submittedName>
</protein>
<proteinExistence type="predicted"/>
<evidence type="ECO:0000313" key="1">
    <source>
        <dbReference type="EMBL" id="CAG8606293.1"/>
    </source>
</evidence>
<accession>A0ABN7UIL9</accession>
<name>A0ABN7UIL9_GIGMA</name>
<dbReference type="EMBL" id="CAJVQB010003376">
    <property type="protein sequence ID" value="CAG8606293.1"/>
    <property type="molecule type" value="Genomic_DNA"/>
</dbReference>